<accession>A0A2T2P710</accession>
<feature type="transmembrane region" description="Helical" evidence="7">
    <location>
        <begin position="127"/>
        <end position="152"/>
    </location>
</feature>
<protein>
    <submittedName>
        <fullName evidence="9">N amino acid transport system protein</fullName>
    </submittedName>
</protein>
<evidence type="ECO:0000256" key="7">
    <source>
        <dbReference type="SAM" id="Phobius"/>
    </source>
</evidence>
<evidence type="ECO:0000256" key="4">
    <source>
        <dbReference type="ARBA" id="ARBA00022989"/>
    </source>
</evidence>
<proteinExistence type="inferred from homology"/>
<gene>
    <name evidence="9" type="ORF">BS50DRAFT_187612</name>
</gene>
<comment type="similarity">
    <text evidence="2">Belongs to the amino acid/polyamine transporter 2 family.</text>
</comment>
<feature type="transmembrane region" description="Helical" evidence="7">
    <location>
        <begin position="190"/>
        <end position="212"/>
    </location>
</feature>
<feature type="transmembrane region" description="Helical" evidence="7">
    <location>
        <begin position="79"/>
        <end position="99"/>
    </location>
</feature>
<organism evidence="9 10">
    <name type="scientific">Corynespora cassiicola Philippines</name>
    <dbReference type="NCBI Taxonomy" id="1448308"/>
    <lineage>
        <taxon>Eukaryota</taxon>
        <taxon>Fungi</taxon>
        <taxon>Dikarya</taxon>
        <taxon>Ascomycota</taxon>
        <taxon>Pezizomycotina</taxon>
        <taxon>Dothideomycetes</taxon>
        <taxon>Pleosporomycetidae</taxon>
        <taxon>Pleosporales</taxon>
        <taxon>Corynesporascaceae</taxon>
        <taxon>Corynespora</taxon>
    </lineage>
</organism>
<sequence length="467" mass="50590">MDISQDYRAPAPPGYDGDHLSEGKKSDPELNLEKTPTVQQGQEKFRRLGWKRLTICLIVEAIALGSLSIPSAFATLGMVAGVILTVGLGLVAIYTSYVVGQVKLRYPHVDHYSDAVRLIWGKFGYELTGAMFAIFLIMLVGSHALTGTIAFINIVDDYGTCAIVWGVVSAIILLVLGLPPTFAEFAILGYIDFVSIIAAILITVIATGMQAHDAPGGLAAVNWSAWPPPDTTFYQAFLSTTNIVFAYSFAVCQFSFMSEMHTPTDYVKSIWALGLIEIFIYTLTGSLIYAFVGADVKSPALLSAGSTVSRIAFGVALPVIFISGSINSTVVGRYIMDRSFPNSPIRYIQGARGWGVWIALITAITIVAFIIAEAIPFFNALLGIISALFISGFTFYFPALFWFKLIKVGKWNESPKNIALTIVNTIVFCIGMAVLGCGTYASVQDIIEQFARDEVRNPFTCSAAAYA</sequence>
<evidence type="ECO:0000256" key="2">
    <source>
        <dbReference type="ARBA" id="ARBA00008066"/>
    </source>
</evidence>
<evidence type="ECO:0000256" key="1">
    <source>
        <dbReference type="ARBA" id="ARBA00004141"/>
    </source>
</evidence>
<reference evidence="9 10" key="1">
    <citation type="journal article" date="2018" name="Front. Microbiol.">
        <title>Genome-Wide Analysis of Corynespora cassiicola Leaf Fall Disease Putative Effectors.</title>
        <authorList>
            <person name="Lopez D."/>
            <person name="Ribeiro S."/>
            <person name="Label P."/>
            <person name="Fumanal B."/>
            <person name="Venisse J.S."/>
            <person name="Kohler A."/>
            <person name="de Oliveira R.R."/>
            <person name="Labutti K."/>
            <person name="Lipzen A."/>
            <person name="Lail K."/>
            <person name="Bauer D."/>
            <person name="Ohm R.A."/>
            <person name="Barry K.W."/>
            <person name="Spatafora J."/>
            <person name="Grigoriev I.V."/>
            <person name="Martin F.M."/>
            <person name="Pujade-Renaud V."/>
        </authorList>
    </citation>
    <scope>NUCLEOTIDE SEQUENCE [LARGE SCALE GENOMIC DNA]</scope>
    <source>
        <strain evidence="9 10">Philippines</strain>
    </source>
</reference>
<dbReference type="Proteomes" id="UP000240883">
    <property type="component" value="Unassembled WGS sequence"/>
</dbReference>
<dbReference type="EMBL" id="KZ678129">
    <property type="protein sequence ID" value="PSN73475.1"/>
    <property type="molecule type" value="Genomic_DNA"/>
</dbReference>
<feature type="region of interest" description="Disordered" evidence="6">
    <location>
        <begin position="1"/>
        <end position="36"/>
    </location>
</feature>
<feature type="domain" description="Amino acid transporter transmembrane" evidence="8">
    <location>
        <begin position="47"/>
        <end position="443"/>
    </location>
</feature>
<evidence type="ECO:0000256" key="3">
    <source>
        <dbReference type="ARBA" id="ARBA00022692"/>
    </source>
</evidence>
<evidence type="ECO:0000313" key="9">
    <source>
        <dbReference type="EMBL" id="PSN73475.1"/>
    </source>
</evidence>
<keyword evidence="4 7" id="KW-1133">Transmembrane helix</keyword>
<dbReference type="GO" id="GO:0015179">
    <property type="term" value="F:L-amino acid transmembrane transporter activity"/>
    <property type="evidence" value="ECO:0007669"/>
    <property type="project" value="TreeGrafter"/>
</dbReference>
<feature type="transmembrane region" description="Helical" evidence="7">
    <location>
        <begin position="356"/>
        <end position="378"/>
    </location>
</feature>
<evidence type="ECO:0000256" key="6">
    <source>
        <dbReference type="SAM" id="MobiDB-lite"/>
    </source>
</evidence>
<feature type="transmembrane region" description="Helical" evidence="7">
    <location>
        <begin position="384"/>
        <end position="406"/>
    </location>
</feature>
<feature type="transmembrane region" description="Helical" evidence="7">
    <location>
        <begin position="53"/>
        <end position="73"/>
    </location>
</feature>
<dbReference type="Pfam" id="PF01490">
    <property type="entry name" value="Aa_trans"/>
    <property type="match status" value="1"/>
</dbReference>
<evidence type="ECO:0000259" key="8">
    <source>
        <dbReference type="Pfam" id="PF01490"/>
    </source>
</evidence>
<evidence type="ECO:0000313" key="10">
    <source>
        <dbReference type="Proteomes" id="UP000240883"/>
    </source>
</evidence>
<feature type="transmembrane region" description="Helical" evidence="7">
    <location>
        <begin position="158"/>
        <end position="178"/>
    </location>
</feature>
<evidence type="ECO:0000256" key="5">
    <source>
        <dbReference type="ARBA" id="ARBA00023136"/>
    </source>
</evidence>
<keyword evidence="3 7" id="KW-0812">Transmembrane</keyword>
<dbReference type="STRING" id="1448308.A0A2T2P710"/>
<feature type="transmembrane region" description="Helical" evidence="7">
    <location>
        <begin position="232"/>
        <end position="257"/>
    </location>
</feature>
<comment type="subcellular location">
    <subcellularLocation>
        <location evidence="1">Membrane</location>
        <topology evidence="1">Multi-pass membrane protein</topology>
    </subcellularLocation>
</comment>
<feature type="compositionally biased region" description="Basic and acidic residues" evidence="6">
    <location>
        <begin position="16"/>
        <end position="32"/>
    </location>
</feature>
<keyword evidence="10" id="KW-1185">Reference proteome</keyword>
<feature type="transmembrane region" description="Helical" evidence="7">
    <location>
        <begin position="311"/>
        <end position="335"/>
    </location>
</feature>
<dbReference type="InterPro" id="IPR013057">
    <property type="entry name" value="AA_transpt_TM"/>
</dbReference>
<dbReference type="OrthoDB" id="655540at2759"/>
<dbReference type="PANTHER" id="PTHR22950:SF8">
    <property type="entry name" value="AMINO ACID TRANSPORTER (EUROFUNG)"/>
    <property type="match status" value="1"/>
</dbReference>
<name>A0A2T2P710_CORCC</name>
<keyword evidence="5 7" id="KW-0472">Membrane</keyword>
<dbReference type="PANTHER" id="PTHR22950">
    <property type="entry name" value="AMINO ACID TRANSPORTER"/>
    <property type="match status" value="1"/>
</dbReference>
<feature type="transmembrane region" description="Helical" evidence="7">
    <location>
        <begin position="269"/>
        <end position="291"/>
    </location>
</feature>
<feature type="transmembrane region" description="Helical" evidence="7">
    <location>
        <begin position="418"/>
        <end position="441"/>
    </location>
</feature>
<dbReference type="AlphaFoldDB" id="A0A2T2P710"/>
<dbReference type="GO" id="GO:0016020">
    <property type="term" value="C:membrane"/>
    <property type="evidence" value="ECO:0007669"/>
    <property type="project" value="UniProtKB-SubCell"/>
</dbReference>